<organism evidence="3">
    <name type="scientific">uncultured Thermomicrobiales bacterium</name>
    <dbReference type="NCBI Taxonomy" id="1645740"/>
    <lineage>
        <taxon>Bacteria</taxon>
        <taxon>Pseudomonadati</taxon>
        <taxon>Thermomicrobiota</taxon>
        <taxon>Thermomicrobia</taxon>
        <taxon>Thermomicrobiales</taxon>
        <taxon>environmental samples</taxon>
    </lineage>
</organism>
<sequence>MNAGIGQQTGDATVDIDPGQPLRVTVGIASGRVAVRTSDRADLAVHWRASGRRNGDADLAVEASGNRVEIGPRQGRGGKFPGLGRVWGDGGHFDVEIDLPRLSAPTSPGGEPRTTLQVKTASAGVEVVGVEGSVSVTTASGEARLIDVTGSLSVQSASGDAIVSGASGQLTVHSASGDVRADAGELTHWSFRTASGDVSLAATPVGAGPFEAQTVSGDVVLALRLPEASGGTSPVTVSFGSVSGDADVAAPFRREPQTVPSGRGAGRAWRLGPEGAVATHLAVKTVSGDLRIRAEPMAERRRSAPQPTAGPADQAAPAAPSPRAPEAPAAPMAAMAPMAPKAPTAPNAPMTPVAPMAPIAAPAPTVAAAPDVAVPPVPPVPLFPAGLPFAHGQTQSPPLPGSGTDSTEPRSDDIVGNVADATPEGHATTTGATDGGSASRLEVLQALERGELDIDEAMTLLDGLNRDAAETADANP</sequence>
<evidence type="ECO:0000256" key="1">
    <source>
        <dbReference type="SAM" id="MobiDB-lite"/>
    </source>
</evidence>
<feature type="compositionally biased region" description="Low complexity" evidence="1">
    <location>
        <begin position="304"/>
        <end position="318"/>
    </location>
</feature>
<protein>
    <recommendedName>
        <fullName evidence="2">DUF4097 domain-containing protein</fullName>
    </recommendedName>
</protein>
<name>A0A6J4UVW5_9BACT</name>
<feature type="region of interest" description="Disordered" evidence="1">
    <location>
        <begin position="297"/>
        <end position="331"/>
    </location>
</feature>
<reference evidence="3" key="1">
    <citation type="submission" date="2020-02" db="EMBL/GenBank/DDBJ databases">
        <authorList>
            <person name="Meier V. D."/>
        </authorList>
    </citation>
    <scope>NUCLEOTIDE SEQUENCE</scope>
    <source>
        <strain evidence="3">AVDCRST_MAG49</strain>
    </source>
</reference>
<feature type="domain" description="DUF4097" evidence="2">
    <location>
        <begin position="31"/>
        <end position="292"/>
    </location>
</feature>
<dbReference type="Pfam" id="PF13349">
    <property type="entry name" value="DUF4097"/>
    <property type="match status" value="1"/>
</dbReference>
<feature type="compositionally biased region" description="Low complexity" evidence="1">
    <location>
        <begin position="425"/>
        <end position="438"/>
    </location>
</feature>
<dbReference type="AlphaFoldDB" id="A0A6J4UVW5"/>
<dbReference type="InterPro" id="IPR025164">
    <property type="entry name" value="Toastrack_DUF4097"/>
</dbReference>
<gene>
    <name evidence="3" type="ORF">AVDCRST_MAG49-2321</name>
</gene>
<accession>A0A6J4UVW5</accession>
<feature type="region of interest" description="Disordered" evidence="1">
    <location>
        <begin position="386"/>
        <end position="440"/>
    </location>
</feature>
<proteinExistence type="predicted"/>
<evidence type="ECO:0000259" key="2">
    <source>
        <dbReference type="Pfam" id="PF13349"/>
    </source>
</evidence>
<dbReference type="EMBL" id="CADCWG010000159">
    <property type="protein sequence ID" value="CAA9560038.1"/>
    <property type="molecule type" value="Genomic_DNA"/>
</dbReference>
<evidence type="ECO:0000313" key="3">
    <source>
        <dbReference type="EMBL" id="CAA9560038.1"/>
    </source>
</evidence>